<dbReference type="AlphaFoldDB" id="A0A0F5JMT1"/>
<feature type="transmembrane region" description="Helical" evidence="1">
    <location>
        <begin position="64"/>
        <end position="81"/>
    </location>
</feature>
<name>A0A0F5JMT1_9BACT</name>
<evidence type="ECO:0000313" key="3">
    <source>
        <dbReference type="Proteomes" id="UP000033047"/>
    </source>
</evidence>
<gene>
    <name evidence="2" type="ORF">HMPREF1535_00670</name>
</gene>
<sequence>MGIKQKRLESLDILRGMDLFILVCFQPVFMRWAQVMGKDSWVGTIYQSLFTHVEWEGFHLWDQIMPLFLFMAGTSIPYALAKYKSGEGEIGQVVRRVSKRVILLWIFGAIMQGNLLDLNVNTLYLYTDTLQAIAMGYLFSAILYLLFSMRTLFVVFLLLPIIYTMGMLLTGGYLPGENIAEQIDRTILGRFLYGASVSETGQIVFADWYHISWIYSTLNFTATVLSGTLIGCLLKSELSDKRKLRIMGIAGMVSLLVAMGLSFIEPVIKRLWTSSMMFLSSGISILLMLVFYYWVDVCKNGKYLKWLKIYGMNSILAYMLYNTLDTSSLRNYWLHGFNSYLGEYYSVLYEFGHVLIVFLILYYCYKHKLFFKV</sequence>
<dbReference type="RefSeq" id="WP_046145288.1">
    <property type="nucleotide sequence ID" value="NZ_KQ033912.1"/>
</dbReference>
<keyword evidence="1" id="KW-0472">Membrane</keyword>
<keyword evidence="1" id="KW-1133">Transmembrane helix</keyword>
<reference evidence="2 3" key="1">
    <citation type="submission" date="2013-04" db="EMBL/GenBank/DDBJ databases">
        <title>The Genome Sequence of Parabacteroides goldsteinii DSM 19448.</title>
        <authorList>
            <consortium name="The Broad Institute Genomics Platform"/>
            <person name="Earl A."/>
            <person name="Ward D."/>
            <person name="Feldgarden M."/>
            <person name="Gevers D."/>
            <person name="Martens E."/>
            <person name="Sakamoto M."/>
            <person name="Benno Y."/>
            <person name="Song Y."/>
            <person name="Liu C."/>
            <person name="Lee J."/>
            <person name="Bolanos M."/>
            <person name="Vaisanen M.L."/>
            <person name="Finegold S.M."/>
            <person name="Walker B."/>
            <person name="Young S."/>
            <person name="Zeng Q."/>
            <person name="Gargeya S."/>
            <person name="Fitzgerald M."/>
            <person name="Haas B."/>
            <person name="Abouelleil A."/>
            <person name="Allen A.W."/>
            <person name="Alvarado L."/>
            <person name="Arachchi H.M."/>
            <person name="Berlin A.M."/>
            <person name="Chapman S.B."/>
            <person name="Gainer-Dewar J."/>
            <person name="Goldberg J."/>
            <person name="Griggs A."/>
            <person name="Gujja S."/>
            <person name="Hansen M."/>
            <person name="Howarth C."/>
            <person name="Imamovic A."/>
            <person name="Ireland A."/>
            <person name="Larimer J."/>
            <person name="McCowan C."/>
            <person name="Murphy C."/>
            <person name="Pearson M."/>
            <person name="Poon T.W."/>
            <person name="Priest M."/>
            <person name="Roberts A."/>
            <person name="Saif S."/>
            <person name="Shea T."/>
            <person name="Sisk P."/>
            <person name="Sykes S."/>
            <person name="Wortman J."/>
            <person name="Nusbaum C."/>
            <person name="Birren B."/>
        </authorList>
    </citation>
    <scope>NUCLEOTIDE SEQUENCE [LARGE SCALE GENOMIC DNA]</scope>
    <source>
        <strain evidence="2 3">DSM 19448</strain>
    </source>
</reference>
<feature type="transmembrane region" description="Helical" evidence="1">
    <location>
        <begin position="154"/>
        <end position="174"/>
    </location>
</feature>
<dbReference type="EMBL" id="AQHV01000003">
    <property type="protein sequence ID" value="KKB59111.1"/>
    <property type="molecule type" value="Genomic_DNA"/>
</dbReference>
<feature type="transmembrane region" description="Helical" evidence="1">
    <location>
        <begin position="344"/>
        <end position="365"/>
    </location>
</feature>
<dbReference type="PANTHER" id="PTHR31061:SF24">
    <property type="entry name" value="LD22376P"/>
    <property type="match status" value="1"/>
</dbReference>
<evidence type="ECO:0000256" key="1">
    <source>
        <dbReference type="SAM" id="Phobius"/>
    </source>
</evidence>
<accession>A0A0F5JMT1</accession>
<feature type="transmembrane region" description="Helical" evidence="1">
    <location>
        <begin position="276"/>
        <end position="295"/>
    </location>
</feature>
<protein>
    <recommendedName>
        <fullName evidence="4">DUF5009 domain-containing protein</fullName>
    </recommendedName>
</protein>
<organism evidence="2 3">
    <name type="scientific">Parabacteroides goldsteinii DSM 19448 = WAL 12034</name>
    <dbReference type="NCBI Taxonomy" id="927665"/>
    <lineage>
        <taxon>Bacteria</taxon>
        <taxon>Pseudomonadati</taxon>
        <taxon>Bacteroidota</taxon>
        <taxon>Bacteroidia</taxon>
        <taxon>Bacteroidales</taxon>
        <taxon>Tannerellaceae</taxon>
        <taxon>Parabacteroides</taxon>
    </lineage>
</organism>
<feature type="transmembrane region" description="Helical" evidence="1">
    <location>
        <begin position="307"/>
        <end position="324"/>
    </location>
</feature>
<dbReference type="STRING" id="927665.HMPREF1535_00670"/>
<dbReference type="PATRIC" id="fig|927665.4.peg.678"/>
<dbReference type="HOGENOM" id="CLU_029171_4_0_10"/>
<dbReference type="PANTHER" id="PTHR31061">
    <property type="entry name" value="LD22376P"/>
    <property type="match status" value="1"/>
</dbReference>
<feature type="transmembrane region" description="Helical" evidence="1">
    <location>
        <begin position="12"/>
        <end position="33"/>
    </location>
</feature>
<dbReference type="Proteomes" id="UP000033047">
    <property type="component" value="Unassembled WGS sequence"/>
</dbReference>
<comment type="caution">
    <text evidence="2">The sequence shown here is derived from an EMBL/GenBank/DDBJ whole genome shotgun (WGS) entry which is preliminary data.</text>
</comment>
<feature type="transmembrane region" description="Helical" evidence="1">
    <location>
        <begin position="102"/>
        <end position="124"/>
    </location>
</feature>
<proteinExistence type="predicted"/>
<evidence type="ECO:0000313" key="2">
    <source>
        <dbReference type="EMBL" id="KKB59111.1"/>
    </source>
</evidence>
<feature type="transmembrane region" description="Helical" evidence="1">
    <location>
        <begin position="246"/>
        <end position="264"/>
    </location>
</feature>
<feature type="transmembrane region" description="Helical" evidence="1">
    <location>
        <begin position="130"/>
        <end position="147"/>
    </location>
</feature>
<keyword evidence="1" id="KW-0812">Transmembrane</keyword>
<feature type="transmembrane region" description="Helical" evidence="1">
    <location>
        <begin position="213"/>
        <end position="234"/>
    </location>
</feature>
<evidence type="ECO:0008006" key="4">
    <source>
        <dbReference type="Google" id="ProtNLM"/>
    </source>
</evidence>